<dbReference type="Gene3D" id="3.40.1090.10">
    <property type="entry name" value="Cytosolic phospholipase A2 catalytic domain"/>
    <property type="match status" value="1"/>
</dbReference>
<evidence type="ECO:0000313" key="4">
    <source>
        <dbReference type="EMBL" id="MBK0399036.1"/>
    </source>
</evidence>
<dbReference type="EMBL" id="JAEHHL010000003">
    <property type="protein sequence ID" value="MBK0399036.1"/>
    <property type="molecule type" value="Genomic_DNA"/>
</dbReference>
<gene>
    <name evidence="4" type="ORF">H0I76_07530</name>
</gene>
<dbReference type="InterPro" id="IPR016035">
    <property type="entry name" value="Acyl_Trfase/lysoPLipase"/>
</dbReference>
<dbReference type="SUPFAM" id="SSF52151">
    <property type="entry name" value="FabD/lysophospholipase-like"/>
    <property type="match status" value="1"/>
</dbReference>
<sequence length="465" mass="50377">MVEHHDCRQAFAGQPRELRNARDAERCATPAEMGLWACADAFARGALSSRAVKSSISLGLVLIACVSLAGCGAARQRNPVPNDLIEVVEPVGFHGVRLWGDYNEPEEVERMMLARAEILRERFGAVAAAGKTPRLRYLAISGGGQYGAFAAGILTEWSRLGTRPEFDAVTGISTGAIIAPFAFLGPRYDNVLTEIYTTFSTEDLVERRIFSGVVSGASLLDTAPLREKIARYVTPAFLDEVGEEHRRGRLLLVGTTNIDAGRSVIWNMGAIAASGKPGALELFHEVIVASAAIPMAFPPAFFEVEAGGETFEEMHVDGGVTSQVNALSPQIPHFMMQDLVGFDMDRELYLIVNGAVTPPPKTVAARTHEIAGASIDALWYAQAVGDLYKVHSIATRDEIAVHYAWIPESFRLEPEERFDPVFMRALFDLGGDLVSGNALWQSYPPGFTVRTPSEAGSQAAIAARR</sequence>
<comment type="caution">
    <text evidence="4">The sequence shown here is derived from an EMBL/GenBank/DDBJ whole genome shotgun (WGS) entry which is preliminary data.</text>
</comment>
<keyword evidence="2" id="KW-0442">Lipid degradation</keyword>
<reference evidence="4" key="1">
    <citation type="submission" date="2020-12" db="EMBL/GenBank/DDBJ databases">
        <title>Bacterial taxonomy.</title>
        <authorList>
            <person name="Pan X."/>
        </authorList>
    </citation>
    <scope>NUCLEOTIDE SEQUENCE</scope>
    <source>
        <strain evidence="4">M0105</strain>
    </source>
</reference>
<feature type="domain" description="PNPLA" evidence="3">
    <location>
        <begin position="138"/>
        <end position="331"/>
    </location>
</feature>
<feature type="active site" description="Nucleophile" evidence="2">
    <location>
        <position position="173"/>
    </location>
</feature>
<dbReference type="RefSeq" id="WP_200608911.1">
    <property type="nucleotide sequence ID" value="NZ_JAEHHL010000003.1"/>
</dbReference>
<keyword evidence="5" id="KW-1185">Reference proteome</keyword>
<accession>A0A8J7M6B6</accession>
<dbReference type="AlphaFoldDB" id="A0A8J7M6B6"/>
<protein>
    <submittedName>
        <fullName evidence="4">Patatin-like phospholipase family protein</fullName>
    </submittedName>
</protein>
<dbReference type="PROSITE" id="PS51635">
    <property type="entry name" value="PNPLA"/>
    <property type="match status" value="1"/>
</dbReference>
<feature type="short sequence motif" description="DGA/G" evidence="2">
    <location>
        <begin position="317"/>
        <end position="319"/>
    </location>
</feature>
<keyword evidence="1 2" id="KW-0443">Lipid metabolism</keyword>
<dbReference type="Pfam" id="PF01734">
    <property type="entry name" value="Patatin"/>
    <property type="match status" value="1"/>
</dbReference>
<evidence type="ECO:0000256" key="1">
    <source>
        <dbReference type="ARBA" id="ARBA00023098"/>
    </source>
</evidence>
<name>A0A8J7M6B6_9RHOB</name>
<dbReference type="GO" id="GO:0016042">
    <property type="term" value="P:lipid catabolic process"/>
    <property type="evidence" value="ECO:0007669"/>
    <property type="project" value="UniProtKB-UniRule"/>
</dbReference>
<dbReference type="InterPro" id="IPR002641">
    <property type="entry name" value="PNPLA_dom"/>
</dbReference>
<organism evidence="4 5">
    <name type="scientific">Thermohalobaculum xanthum</name>
    <dbReference type="NCBI Taxonomy" id="2753746"/>
    <lineage>
        <taxon>Bacteria</taxon>
        <taxon>Pseudomonadati</taxon>
        <taxon>Pseudomonadota</taxon>
        <taxon>Alphaproteobacteria</taxon>
        <taxon>Rhodobacterales</taxon>
        <taxon>Paracoccaceae</taxon>
        <taxon>Thermohalobaculum</taxon>
    </lineage>
</organism>
<evidence type="ECO:0000259" key="3">
    <source>
        <dbReference type="PROSITE" id="PS51635"/>
    </source>
</evidence>
<keyword evidence="2" id="KW-0378">Hydrolase</keyword>
<proteinExistence type="predicted"/>
<feature type="short sequence motif" description="GXGXXG" evidence="2">
    <location>
        <begin position="142"/>
        <end position="147"/>
    </location>
</feature>
<dbReference type="GO" id="GO:0016787">
    <property type="term" value="F:hydrolase activity"/>
    <property type="evidence" value="ECO:0007669"/>
    <property type="project" value="UniProtKB-UniRule"/>
</dbReference>
<evidence type="ECO:0000313" key="5">
    <source>
        <dbReference type="Proteomes" id="UP000655420"/>
    </source>
</evidence>
<evidence type="ECO:0000256" key="2">
    <source>
        <dbReference type="PROSITE-ProRule" id="PRU01161"/>
    </source>
</evidence>
<feature type="active site" description="Proton acceptor" evidence="2">
    <location>
        <position position="317"/>
    </location>
</feature>
<feature type="short sequence motif" description="GXSXG" evidence="2">
    <location>
        <begin position="171"/>
        <end position="175"/>
    </location>
</feature>
<dbReference type="Proteomes" id="UP000655420">
    <property type="component" value="Unassembled WGS sequence"/>
</dbReference>